<keyword evidence="1 2" id="KW-0732">Signal</keyword>
<proteinExistence type="predicted"/>
<organism evidence="4 5">
    <name type="scientific">Novosphingobium indicum</name>
    <dbReference type="NCBI Taxonomy" id="462949"/>
    <lineage>
        <taxon>Bacteria</taxon>
        <taxon>Pseudomonadati</taxon>
        <taxon>Pseudomonadota</taxon>
        <taxon>Alphaproteobacteria</taxon>
        <taxon>Sphingomonadales</taxon>
        <taxon>Sphingomonadaceae</taxon>
        <taxon>Novosphingobium</taxon>
    </lineage>
</organism>
<dbReference type="SUPFAM" id="SSF56925">
    <property type="entry name" value="OMPA-like"/>
    <property type="match status" value="1"/>
</dbReference>
<protein>
    <recommendedName>
        <fullName evidence="3">Outer membrane protein beta-barrel domain-containing protein</fullName>
    </recommendedName>
</protein>
<evidence type="ECO:0000313" key="5">
    <source>
        <dbReference type="Proteomes" id="UP000605099"/>
    </source>
</evidence>
<evidence type="ECO:0000259" key="3">
    <source>
        <dbReference type="Pfam" id="PF13505"/>
    </source>
</evidence>
<dbReference type="Proteomes" id="UP000605099">
    <property type="component" value="Unassembled WGS sequence"/>
</dbReference>
<gene>
    <name evidence="4" type="ORF">GCM10011349_29480</name>
</gene>
<accession>A0ABQ2JTD8</accession>
<evidence type="ECO:0000256" key="1">
    <source>
        <dbReference type="ARBA" id="ARBA00022729"/>
    </source>
</evidence>
<reference evidence="5" key="1">
    <citation type="journal article" date="2019" name="Int. J. Syst. Evol. Microbiol.">
        <title>The Global Catalogue of Microorganisms (GCM) 10K type strain sequencing project: providing services to taxonomists for standard genome sequencing and annotation.</title>
        <authorList>
            <consortium name="The Broad Institute Genomics Platform"/>
            <consortium name="The Broad Institute Genome Sequencing Center for Infectious Disease"/>
            <person name="Wu L."/>
            <person name="Ma J."/>
        </authorList>
    </citation>
    <scope>NUCLEOTIDE SEQUENCE [LARGE SCALE GENOMIC DNA]</scope>
    <source>
        <strain evidence="5">CGMCC 1.6784</strain>
    </source>
</reference>
<dbReference type="EMBL" id="BMLK01000013">
    <property type="protein sequence ID" value="GGN54127.1"/>
    <property type="molecule type" value="Genomic_DNA"/>
</dbReference>
<evidence type="ECO:0000256" key="2">
    <source>
        <dbReference type="SAM" id="SignalP"/>
    </source>
</evidence>
<dbReference type="InterPro" id="IPR027385">
    <property type="entry name" value="Beta-barrel_OMP"/>
</dbReference>
<feature type="domain" description="Outer membrane protein beta-barrel" evidence="3">
    <location>
        <begin position="6"/>
        <end position="128"/>
    </location>
</feature>
<evidence type="ECO:0000313" key="4">
    <source>
        <dbReference type="EMBL" id="GGN54127.1"/>
    </source>
</evidence>
<comment type="caution">
    <text evidence="4">The sequence shown here is derived from an EMBL/GenBank/DDBJ whole genome shotgun (WGS) entry which is preliminary data.</text>
</comment>
<name>A0ABQ2JTD8_9SPHN</name>
<feature type="chain" id="PRO_5045990790" description="Outer membrane protein beta-barrel domain-containing protein" evidence="2">
    <location>
        <begin position="21"/>
        <end position="128"/>
    </location>
</feature>
<sequence length="128" mass="13463">MKAGLFLATVLIGWSVQASAQDFTGPSVGVQAGWNNTDVRLPEGSNGSLNVDQSTDAFVAGAFLAYDYQVAPRIVVGAQAEFNVAASDAFRVDGPESAMTVDPRYTIDLTARAGYLVSPETLLYVRGG</sequence>
<keyword evidence="5" id="KW-1185">Reference proteome</keyword>
<dbReference type="RefSeq" id="WP_188820698.1">
    <property type="nucleotide sequence ID" value="NZ_BMLK01000013.1"/>
</dbReference>
<dbReference type="InterPro" id="IPR011250">
    <property type="entry name" value="OMP/PagP_B-barrel"/>
</dbReference>
<dbReference type="Pfam" id="PF13505">
    <property type="entry name" value="OMP_b-brl"/>
    <property type="match status" value="1"/>
</dbReference>
<feature type="signal peptide" evidence="2">
    <location>
        <begin position="1"/>
        <end position="20"/>
    </location>
</feature>